<evidence type="ECO:0000256" key="7">
    <source>
        <dbReference type="SAM" id="Phobius"/>
    </source>
</evidence>
<evidence type="ECO:0000256" key="6">
    <source>
        <dbReference type="ARBA" id="ARBA00023136"/>
    </source>
</evidence>
<dbReference type="InterPro" id="IPR020846">
    <property type="entry name" value="MFS_dom"/>
</dbReference>
<feature type="transmembrane region" description="Helical" evidence="7">
    <location>
        <begin position="336"/>
        <end position="354"/>
    </location>
</feature>
<feature type="domain" description="Major facilitator superfamily (MFS) profile" evidence="8">
    <location>
        <begin position="21"/>
        <end position="506"/>
    </location>
</feature>
<feature type="transmembrane region" description="Helical" evidence="7">
    <location>
        <begin position="112"/>
        <end position="134"/>
    </location>
</feature>
<dbReference type="GO" id="GO:0022857">
    <property type="term" value="F:transmembrane transporter activity"/>
    <property type="evidence" value="ECO:0007669"/>
    <property type="project" value="InterPro"/>
</dbReference>
<dbReference type="InterPro" id="IPR036259">
    <property type="entry name" value="MFS_trans_sf"/>
</dbReference>
<dbReference type="Proteomes" id="UP000190092">
    <property type="component" value="Unassembled WGS sequence"/>
</dbReference>
<feature type="transmembrane region" description="Helical" evidence="7">
    <location>
        <begin position="308"/>
        <end position="329"/>
    </location>
</feature>
<evidence type="ECO:0000256" key="2">
    <source>
        <dbReference type="ARBA" id="ARBA00022448"/>
    </source>
</evidence>
<name>A0A1T4K6Q7_9HYPH</name>
<keyword evidence="10" id="KW-1185">Reference proteome</keyword>
<reference evidence="10" key="1">
    <citation type="submission" date="2017-02" db="EMBL/GenBank/DDBJ databases">
        <authorList>
            <person name="Varghese N."/>
            <person name="Submissions S."/>
        </authorList>
    </citation>
    <scope>NUCLEOTIDE SEQUENCE [LARGE SCALE GENOMIC DNA]</scope>
    <source>
        <strain evidence="10">ATCC 27094</strain>
    </source>
</reference>
<comment type="subcellular location">
    <subcellularLocation>
        <location evidence="1">Cell membrane</location>
        <topology evidence="1">Multi-pass membrane protein</topology>
    </subcellularLocation>
</comment>
<feature type="transmembrane region" description="Helical" evidence="7">
    <location>
        <begin position="146"/>
        <end position="167"/>
    </location>
</feature>
<evidence type="ECO:0000256" key="1">
    <source>
        <dbReference type="ARBA" id="ARBA00004651"/>
    </source>
</evidence>
<feature type="transmembrane region" description="Helical" evidence="7">
    <location>
        <begin position="484"/>
        <end position="501"/>
    </location>
</feature>
<dbReference type="PRINTS" id="PR01036">
    <property type="entry name" value="TCRTETB"/>
</dbReference>
<dbReference type="OrthoDB" id="9771737at2"/>
<dbReference type="EMBL" id="FUWJ01000001">
    <property type="protein sequence ID" value="SJZ38017.1"/>
    <property type="molecule type" value="Genomic_DNA"/>
</dbReference>
<gene>
    <name evidence="9" type="ORF">SAMN02745126_00758</name>
</gene>
<dbReference type="RefSeq" id="WP_085932456.1">
    <property type="nucleotide sequence ID" value="NZ_FUWJ01000001.1"/>
</dbReference>
<accession>A0A1T4K6Q7</accession>
<sequence length="516" mass="55420">MSNRAGAGPEEFAAVPYHGIITLSVMLATIMQALDSTIANVALPHMQGAVSGTQDEMGWVLTSYIVAAAITIPLTGWLSNAFGRRRVFLISIVIFTIASALCGLAETLPQIVLFRLLQGIGGAALVPLSQAVLFDINPPRNYGRAMSIWGVGVTMGPILGPALGGWLTDNYSWRWVFYINLPIGVLAFVGLLLTLPESRQTRSSGFDFFGFATLSLGVAALQLMLDRGQLLDWFSSTEIMIEAAASGLGFYLFIVHMFTTDHPFVDPALFKDRNFLASNVFIFLVGIVLFATLALLPPMLQNQLGYPVVLTGLVTAPRGLGTLIGMFAVGRLLSLLDARHVIAAGLALTAYSLWRMTHFSLQMDYWPIVFSGVLQGLGIGLVYVPLSTVAFSTLPVALRNEGTALFSLMRNIGSSIGISVVTFLLTQNVQRLHLALGTHITPYNVASNPAARAAHVDVSSARGVAALDAMINNQATMIAYIDDFKLMMTLTLVTIPLLLLLKRAKPQAGAHAAVLD</sequence>
<dbReference type="AlphaFoldDB" id="A0A1T4K6Q7"/>
<keyword evidence="5 7" id="KW-1133">Transmembrane helix</keyword>
<dbReference type="InterPro" id="IPR004638">
    <property type="entry name" value="EmrB-like"/>
</dbReference>
<evidence type="ECO:0000256" key="3">
    <source>
        <dbReference type="ARBA" id="ARBA00022475"/>
    </source>
</evidence>
<dbReference type="Gene3D" id="1.20.1720.10">
    <property type="entry name" value="Multidrug resistance protein D"/>
    <property type="match status" value="1"/>
</dbReference>
<evidence type="ECO:0000256" key="4">
    <source>
        <dbReference type="ARBA" id="ARBA00022692"/>
    </source>
</evidence>
<evidence type="ECO:0000256" key="5">
    <source>
        <dbReference type="ARBA" id="ARBA00022989"/>
    </source>
</evidence>
<organism evidence="9 10">
    <name type="scientific">Enhydrobacter aerosaccus</name>
    <dbReference type="NCBI Taxonomy" id="225324"/>
    <lineage>
        <taxon>Bacteria</taxon>
        <taxon>Pseudomonadati</taxon>
        <taxon>Pseudomonadota</taxon>
        <taxon>Alphaproteobacteria</taxon>
        <taxon>Hyphomicrobiales</taxon>
        <taxon>Enhydrobacter</taxon>
    </lineage>
</organism>
<dbReference type="PROSITE" id="PS50850">
    <property type="entry name" value="MFS"/>
    <property type="match status" value="1"/>
</dbReference>
<dbReference type="InterPro" id="IPR011701">
    <property type="entry name" value="MFS"/>
</dbReference>
<evidence type="ECO:0000313" key="10">
    <source>
        <dbReference type="Proteomes" id="UP000190092"/>
    </source>
</evidence>
<keyword evidence="2" id="KW-0813">Transport</keyword>
<keyword evidence="4 7" id="KW-0812">Transmembrane</keyword>
<dbReference type="Pfam" id="PF07690">
    <property type="entry name" value="MFS_1"/>
    <property type="match status" value="1"/>
</dbReference>
<dbReference type="Gene3D" id="1.20.1250.20">
    <property type="entry name" value="MFS general substrate transporter like domains"/>
    <property type="match status" value="1"/>
</dbReference>
<dbReference type="STRING" id="225324.SAMN02745126_00758"/>
<keyword evidence="6 7" id="KW-0472">Membrane</keyword>
<evidence type="ECO:0000313" key="9">
    <source>
        <dbReference type="EMBL" id="SJZ38017.1"/>
    </source>
</evidence>
<evidence type="ECO:0000259" key="8">
    <source>
        <dbReference type="PROSITE" id="PS50850"/>
    </source>
</evidence>
<feature type="transmembrane region" description="Helical" evidence="7">
    <location>
        <begin position="275"/>
        <end position="296"/>
    </location>
</feature>
<dbReference type="SUPFAM" id="SSF103473">
    <property type="entry name" value="MFS general substrate transporter"/>
    <property type="match status" value="1"/>
</dbReference>
<feature type="transmembrane region" description="Helical" evidence="7">
    <location>
        <begin position="231"/>
        <end position="254"/>
    </location>
</feature>
<dbReference type="CDD" id="cd17503">
    <property type="entry name" value="MFS_LmrB_MDR_like"/>
    <property type="match status" value="1"/>
</dbReference>
<feature type="transmembrane region" description="Helical" evidence="7">
    <location>
        <begin position="57"/>
        <end position="75"/>
    </location>
</feature>
<feature type="transmembrane region" description="Helical" evidence="7">
    <location>
        <begin position="12"/>
        <end position="34"/>
    </location>
</feature>
<keyword evidence="3" id="KW-1003">Cell membrane</keyword>
<proteinExistence type="predicted"/>
<feature type="transmembrane region" description="Helical" evidence="7">
    <location>
        <begin position="87"/>
        <end position="106"/>
    </location>
</feature>
<dbReference type="PANTHER" id="PTHR23501:SF174">
    <property type="entry name" value="MULTIDRUG EXPORT PROTEIN EMRB-RELATED"/>
    <property type="match status" value="1"/>
</dbReference>
<feature type="transmembrane region" description="Helical" evidence="7">
    <location>
        <begin position="205"/>
        <end position="225"/>
    </location>
</feature>
<protein>
    <submittedName>
        <fullName evidence="9">MFS transporter, DHA2 family, multidrug resistance protein</fullName>
    </submittedName>
</protein>
<feature type="transmembrane region" description="Helical" evidence="7">
    <location>
        <begin position="366"/>
        <end position="391"/>
    </location>
</feature>
<feature type="transmembrane region" description="Helical" evidence="7">
    <location>
        <begin position="173"/>
        <end position="193"/>
    </location>
</feature>
<feature type="transmembrane region" description="Helical" evidence="7">
    <location>
        <begin position="403"/>
        <end position="425"/>
    </location>
</feature>
<dbReference type="GO" id="GO:0005886">
    <property type="term" value="C:plasma membrane"/>
    <property type="evidence" value="ECO:0007669"/>
    <property type="project" value="UniProtKB-SubCell"/>
</dbReference>
<dbReference type="PANTHER" id="PTHR23501">
    <property type="entry name" value="MAJOR FACILITATOR SUPERFAMILY"/>
    <property type="match status" value="1"/>
</dbReference>
<dbReference type="NCBIfam" id="TIGR00711">
    <property type="entry name" value="efflux_EmrB"/>
    <property type="match status" value="1"/>
</dbReference>